<dbReference type="GO" id="GO:0003677">
    <property type="term" value="F:DNA binding"/>
    <property type="evidence" value="ECO:0007669"/>
    <property type="project" value="InterPro"/>
</dbReference>
<organism evidence="4 5">
    <name type="scientific">Nonomuraea jiangxiensis</name>
    <dbReference type="NCBI Taxonomy" id="633440"/>
    <lineage>
        <taxon>Bacteria</taxon>
        <taxon>Bacillati</taxon>
        <taxon>Actinomycetota</taxon>
        <taxon>Actinomycetes</taxon>
        <taxon>Streptosporangiales</taxon>
        <taxon>Streptosporangiaceae</taxon>
        <taxon>Nonomuraea</taxon>
    </lineage>
</organism>
<dbReference type="GO" id="GO:0004016">
    <property type="term" value="F:adenylate cyclase activity"/>
    <property type="evidence" value="ECO:0007669"/>
    <property type="project" value="TreeGrafter"/>
</dbReference>
<evidence type="ECO:0000313" key="4">
    <source>
        <dbReference type="EMBL" id="SDK31772.1"/>
    </source>
</evidence>
<gene>
    <name evidence="4" type="ORF">SAMN05421869_11575</name>
</gene>
<dbReference type="PROSITE" id="PS50043">
    <property type="entry name" value="HTH_LUXR_2"/>
    <property type="match status" value="1"/>
</dbReference>
<name>A0A1G9AX08_9ACTN</name>
<dbReference type="GO" id="GO:0005524">
    <property type="term" value="F:ATP binding"/>
    <property type="evidence" value="ECO:0007669"/>
    <property type="project" value="UniProtKB-KW"/>
</dbReference>
<reference evidence="4 5" key="1">
    <citation type="submission" date="2016-10" db="EMBL/GenBank/DDBJ databases">
        <authorList>
            <person name="de Groot N.N."/>
        </authorList>
    </citation>
    <scope>NUCLEOTIDE SEQUENCE [LARGE SCALE GENOMIC DNA]</scope>
    <source>
        <strain evidence="4 5">CGMCC 4.6533</strain>
    </source>
</reference>
<proteinExistence type="predicted"/>
<keyword evidence="5" id="KW-1185">Reference proteome</keyword>
<accession>A0A1G9AX08</accession>
<dbReference type="InterPro" id="IPR016032">
    <property type="entry name" value="Sig_transdc_resp-reg_C-effctor"/>
</dbReference>
<sequence>MRGWPFVGRDAELASARACGSGEAIGVIIAAEAGVGKTRLAREILAGFEADGWHTGWVGATRALASIPFGAVAGLLPADRLPEEPGPSVLSLAADHVRARGARVALCFDDAHLLDRGSAAVLGHLAAHGLAFPVVTIRGDEPVPDVVTTLWKDGPARWIDLDPLPPAAVDQLIEHELPGGVEGVTRTQLHGIAAGNPLALRELLSGALADGTLRRTYGVWHFTGDYRPRGGIRQLLADRLHPLDPPTRLVLELLACGEPLPLAMLERLTDAASIEAAEGRGLAVSERAGERVLVRLAHPLYGELLRAGLSAGRARLLGSRLAGAALATPQRRRDDALRAGLWQVESGTVTRPDIVRVGARKAIDRADLALAERLARAARDAEPGIGADALLAEVLEYRGRSAEAAEVLSEVPPPGPERVRWALARSDTSYFGAGDVVAAEQALDLVAGGPGGDLAEGNRSWILMFDGRCSTAIETARRLLAWESANVQAVMWAAAAATASAGFLGRPAEMTYFYDRGHALAQAHVEEFPWSAVQLGIARCLGCLALGDLVTAWDVAEEGYRRTLSGPAPLMSAGWVGFRGLVECAQGRPVTAATSLGEAVTALKERDTVRLTGAFMAGLATANALSGDHAAARAWSDRAAQAANGANRLFAPWAVLGEAWARAAAGTLSDAVAAARESAALARDIDLPAVEARALYDVARLGYGAEPARMEELGERLGTPFVRALATAARGLAGMDGDALSAAATVFTGLGHPLLAAEAATTAARAYRRSGLTGKSALAMERAAALRGHCEGATTPLLDHGGTAVLTRREREVALLAAHHSSKHIAARLGLSVATVNNNLARVYAKLGISNRGQLAALVDGDGPLE</sequence>
<evidence type="ECO:0000256" key="1">
    <source>
        <dbReference type="ARBA" id="ARBA00022741"/>
    </source>
</evidence>
<dbReference type="Proteomes" id="UP000199202">
    <property type="component" value="Unassembled WGS sequence"/>
</dbReference>
<keyword evidence="2" id="KW-0067">ATP-binding</keyword>
<dbReference type="AlphaFoldDB" id="A0A1G9AX08"/>
<evidence type="ECO:0000256" key="2">
    <source>
        <dbReference type="ARBA" id="ARBA00022840"/>
    </source>
</evidence>
<dbReference type="SUPFAM" id="SSF46894">
    <property type="entry name" value="C-terminal effector domain of the bipartite response regulators"/>
    <property type="match status" value="1"/>
</dbReference>
<dbReference type="PANTHER" id="PTHR16305">
    <property type="entry name" value="TESTICULAR SOLUBLE ADENYLYL CYCLASE"/>
    <property type="match status" value="1"/>
</dbReference>
<dbReference type="Pfam" id="PF00196">
    <property type="entry name" value="GerE"/>
    <property type="match status" value="1"/>
</dbReference>
<dbReference type="SMART" id="SM00421">
    <property type="entry name" value="HTH_LUXR"/>
    <property type="match status" value="1"/>
</dbReference>
<dbReference type="EMBL" id="FNDJ01000015">
    <property type="protein sequence ID" value="SDK31772.1"/>
    <property type="molecule type" value="Genomic_DNA"/>
</dbReference>
<dbReference type="STRING" id="633440.SAMN05421869_11575"/>
<evidence type="ECO:0000313" key="5">
    <source>
        <dbReference type="Proteomes" id="UP000199202"/>
    </source>
</evidence>
<dbReference type="PANTHER" id="PTHR16305:SF28">
    <property type="entry name" value="GUANYLATE CYCLASE DOMAIN-CONTAINING PROTEIN"/>
    <property type="match status" value="1"/>
</dbReference>
<keyword evidence="1" id="KW-0547">Nucleotide-binding</keyword>
<dbReference type="InterPro" id="IPR036388">
    <property type="entry name" value="WH-like_DNA-bd_sf"/>
</dbReference>
<dbReference type="GO" id="GO:0006355">
    <property type="term" value="P:regulation of DNA-templated transcription"/>
    <property type="evidence" value="ECO:0007669"/>
    <property type="project" value="InterPro"/>
</dbReference>
<dbReference type="GO" id="GO:0005737">
    <property type="term" value="C:cytoplasm"/>
    <property type="evidence" value="ECO:0007669"/>
    <property type="project" value="TreeGrafter"/>
</dbReference>
<evidence type="ECO:0000259" key="3">
    <source>
        <dbReference type="PROSITE" id="PS50043"/>
    </source>
</evidence>
<dbReference type="CDD" id="cd06170">
    <property type="entry name" value="LuxR_C_like"/>
    <property type="match status" value="1"/>
</dbReference>
<feature type="domain" description="HTH luxR-type" evidence="3">
    <location>
        <begin position="799"/>
        <end position="863"/>
    </location>
</feature>
<protein>
    <submittedName>
        <fullName evidence="4">Regulatory protein, luxR family</fullName>
    </submittedName>
</protein>
<dbReference type="Gene3D" id="1.10.10.10">
    <property type="entry name" value="Winged helix-like DNA-binding domain superfamily/Winged helix DNA-binding domain"/>
    <property type="match status" value="1"/>
</dbReference>
<dbReference type="InterPro" id="IPR000792">
    <property type="entry name" value="Tscrpt_reg_LuxR_C"/>
</dbReference>